<evidence type="ECO:0000313" key="1">
    <source>
        <dbReference type="EMBL" id="CAI9109511.1"/>
    </source>
</evidence>
<dbReference type="EMBL" id="OX459123">
    <property type="protein sequence ID" value="CAI9109511.1"/>
    <property type="molecule type" value="Genomic_DNA"/>
</dbReference>
<reference evidence="1" key="1">
    <citation type="submission" date="2023-03" db="EMBL/GenBank/DDBJ databases">
        <authorList>
            <person name="Julca I."/>
        </authorList>
    </citation>
    <scope>NUCLEOTIDE SEQUENCE</scope>
</reference>
<proteinExistence type="predicted"/>
<gene>
    <name evidence="1" type="ORF">OLC1_LOCUS17396</name>
</gene>
<protein>
    <submittedName>
        <fullName evidence="1">OLC1v1009345C4</fullName>
    </submittedName>
</protein>
<dbReference type="AlphaFoldDB" id="A0AAV1DNQ5"/>
<dbReference type="Proteomes" id="UP001161247">
    <property type="component" value="Chromosome 6"/>
</dbReference>
<name>A0AAV1DNQ5_OLDCO</name>
<accession>A0AAV1DNQ5</accession>
<sequence length="550" mass="62705">MTEFEVPEMKYGVSNYPGKGEEIEDCMSEPGESEVEDEEWQSNLRPVDYYELRFSDSIINDRKDVLVEMLKVIRDEQLEADDPLHSIFYCDSANCLEAVLNGETAGLLDINDVNAAPFTSYNPQLVPILHKAARYGAPRITNLCLPGNEAQLNLRIDVDGMKGVLPLNLALQNLRLIMEDRDFCPPHNKKSKSIPEEPQRLVFKLIYNLCARSGKMCAAKVVRLLASKTIEVEEEFFKYVKERKLPELTALLMLAHERLEPCLKGNSIIRDFVLKEIASLRIIIFTSSYDVDGEKLMYEVKKRKMEMEAVMLVLEIFNRFGDKIAAYLQRSNYYKGSDELDKVREVSELLKEAGFDAELELLDEIRDRCKTDIFGIMADTPTNNRDMESNIGLTNIALGEAHEKLNSYLRAYRTGIVNNETNKSWLVNKQDILARLKSSTTFHITHRSYHRCHFVRGCHSFGSTTANKVDLFHHTDHFVGVSGVLGSTMADKVYGMVSRLQLKKQYQDSGKSAQVTSMSSWQSYLQFSYVLSANSSRQILHITRKLGRAL</sequence>
<evidence type="ECO:0000313" key="2">
    <source>
        <dbReference type="Proteomes" id="UP001161247"/>
    </source>
</evidence>
<keyword evidence="2" id="KW-1185">Reference proteome</keyword>
<organism evidence="1 2">
    <name type="scientific">Oldenlandia corymbosa var. corymbosa</name>
    <dbReference type="NCBI Taxonomy" id="529605"/>
    <lineage>
        <taxon>Eukaryota</taxon>
        <taxon>Viridiplantae</taxon>
        <taxon>Streptophyta</taxon>
        <taxon>Embryophyta</taxon>
        <taxon>Tracheophyta</taxon>
        <taxon>Spermatophyta</taxon>
        <taxon>Magnoliopsida</taxon>
        <taxon>eudicotyledons</taxon>
        <taxon>Gunneridae</taxon>
        <taxon>Pentapetalae</taxon>
        <taxon>asterids</taxon>
        <taxon>lamiids</taxon>
        <taxon>Gentianales</taxon>
        <taxon>Rubiaceae</taxon>
        <taxon>Rubioideae</taxon>
        <taxon>Spermacoceae</taxon>
        <taxon>Hedyotis-Oldenlandia complex</taxon>
        <taxon>Oldenlandia</taxon>
    </lineage>
</organism>